<evidence type="ECO:0000259" key="6">
    <source>
        <dbReference type="SMART" id="SM00576"/>
    </source>
</evidence>
<feature type="region of interest" description="Disordered" evidence="5">
    <location>
        <begin position="205"/>
        <end position="230"/>
    </location>
</feature>
<dbReference type="Proteomes" id="UP000019373">
    <property type="component" value="Unassembled WGS sequence"/>
</dbReference>
<dbReference type="GO" id="GO:0005634">
    <property type="term" value="C:nucleus"/>
    <property type="evidence" value="ECO:0007669"/>
    <property type="project" value="UniProtKB-SubCell"/>
</dbReference>
<name>U1HSS9_ENDPU</name>
<dbReference type="Gene3D" id="1.10.20.10">
    <property type="entry name" value="Histone, subunit A"/>
    <property type="match status" value="1"/>
</dbReference>
<evidence type="ECO:0000256" key="5">
    <source>
        <dbReference type="SAM" id="MobiDB-lite"/>
    </source>
</evidence>
<dbReference type="GeneID" id="19237215"/>
<dbReference type="HOGENOM" id="CLU_064111_0_0_1"/>
<dbReference type="OrthoDB" id="5402929at2759"/>
<organism evidence="7 8">
    <name type="scientific">Endocarpon pusillum (strain Z07020 / HMAS-L-300199)</name>
    <name type="common">Lichen-forming fungus</name>
    <dbReference type="NCBI Taxonomy" id="1263415"/>
    <lineage>
        <taxon>Eukaryota</taxon>
        <taxon>Fungi</taxon>
        <taxon>Dikarya</taxon>
        <taxon>Ascomycota</taxon>
        <taxon>Pezizomycotina</taxon>
        <taxon>Eurotiomycetes</taxon>
        <taxon>Chaetothyriomycetidae</taxon>
        <taxon>Verrucariales</taxon>
        <taxon>Verrucariaceae</taxon>
        <taxon>Endocarpon</taxon>
    </lineage>
</organism>
<accession>U1HSS9</accession>
<keyword evidence="4" id="KW-0539">Nucleus</keyword>
<reference evidence="8" key="1">
    <citation type="journal article" date="2014" name="BMC Genomics">
        <title>Genome characteristics reveal the impact of lichenization on lichen-forming fungus Endocarpon pusillum Hedwig (Verrucariales, Ascomycota).</title>
        <authorList>
            <person name="Wang Y.-Y."/>
            <person name="Liu B."/>
            <person name="Zhang X.-Y."/>
            <person name="Zhou Q.-M."/>
            <person name="Zhang T."/>
            <person name="Li H."/>
            <person name="Yu Y.-F."/>
            <person name="Zhang X.-L."/>
            <person name="Hao X.-Y."/>
            <person name="Wang M."/>
            <person name="Wang L."/>
            <person name="Wei J.-C."/>
        </authorList>
    </citation>
    <scope>NUCLEOTIDE SEQUENCE [LARGE SCALE GENOMIC DNA]</scope>
    <source>
        <strain evidence="8">Z07020 / HMAS-L-300199</strain>
    </source>
</reference>
<dbReference type="RefSeq" id="XP_007802119.1">
    <property type="nucleotide sequence ID" value="XM_007803928.1"/>
</dbReference>
<dbReference type="SMART" id="SM00576">
    <property type="entry name" value="BTP"/>
    <property type="match status" value="1"/>
</dbReference>
<comment type="subcellular location">
    <subcellularLocation>
        <location evidence="1">Nucleus</location>
    </subcellularLocation>
</comment>
<gene>
    <name evidence="7" type="ORF">EPUS_02161</name>
</gene>
<feature type="domain" description="Bromodomain associated" evidence="6">
    <location>
        <begin position="4"/>
        <end position="81"/>
    </location>
</feature>
<dbReference type="eggNOG" id="ENOG502S96D">
    <property type="taxonomic scope" value="Eukaryota"/>
</dbReference>
<dbReference type="Pfam" id="PF07524">
    <property type="entry name" value="Bromo_TP"/>
    <property type="match status" value="1"/>
</dbReference>
<evidence type="ECO:0000313" key="7">
    <source>
        <dbReference type="EMBL" id="ERF72274.1"/>
    </source>
</evidence>
<evidence type="ECO:0000313" key="8">
    <source>
        <dbReference type="Proteomes" id="UP000019373"/>
    </source>
</evidence>
<dbReference type="InterPro" id="IPR009072">
    <property type="entry name" value="Histone-fold"/>
</dbReference>
<evidence type="ECO:0000256" key="1">
    <source>
        <dbReference type="ARBA" id="ARBA00004123"/>
    </source>
</evidence>
<feature type="compositionally biased region" description="Low complexity" evidence="5">
    <location>
        <begin position="205"/>
        <end position="219"/>
    </location>
</feature>
<evidence type="ECO:0000256" key="4">
    <source>
        <dbReference type="ARBA" id="ARBA00023242"/>
    </source>
</evidence>
<keyword evidence="8" id="KW-1185">Reference proteome</keyword>
<dbReference type="OMA" id="EWEEDWQ"/>
<keyword evidence="3" id="KW-0804">Transcription</keyword>
<evidence type="ECO:0000256" key="3">
    <source>
        <dbReference type="ARBA" id="ARBA00023163"/>
    </source>
</evidence>
<keyword evidence="2" id="KW-0805">Transcription regulation</keyword>
<evidence type="ECO:0000256" key="2">
    <source>
        <dbReference type="ARBA" id="ARBA00023015"/>
    </source>
</evidence>
<dbReference type="CDD" id="cd00076">
    <property type="entry name" value="HFD_SF"/>
    <property type="match status" value="1"/>
</dbReference>
<sequence>MASTNFQNALMRPAILQILRAAGFHNSSTAALDVMTDLAIRYLLLLASSAAQIAFNNHQDYIPTVQDVRMALLEAGALRPQMSVLEERAKGEVEVNGQTVPYEDMRGVEGFLNWATGPSNREIRRIAGLAAGPGDVVDVGLLDDHEDYVTALKKKNNKIGDDSRYQGTTLGKEAEQVTVPIVGGPVGSIHEWDSLLRSRAVSVQLSSPSSPGSLSSAPATPTMDDAFSNG</sequence>
<dbReference type="GO" id="GO:0046982">
    <property type="term" value="F:protein heterodimerization activity"/>
    <property type="evidence" value="ECO:0007669"/>
    <property type="project" value="InterPro"/>
</dbReference>
<dbReference type="EMBL" id="KE721111">
    <property type="protein sequence ID" value="ERF72274.1"/>
    <property type="molecule type" value="Genomic_DNA"/>
</dbReference>
<dbReference type="AlphaFoldDB" id="U1HSS9"/>
<protein>
    <recommendedName>
        <fullName evidence="6">Bromodomain associated domain-containing protein</fullName>
    </recommendedName>
</protein>
<proteinExistence type="predicted"/>
<dbReference type="InterPro" id="IPR006565">
    <property type="entry name" value="BTP"/>
</dbReference>